<reference evidence="2 3" key="1">
    <citation type="submission" date="2024-08" db="EMBL/GenBank/DDBJ databases">
        <authorList>
            <person name="Ishaq N."/>
        </authorList>
    </citation>
    <scope>NUCLEOTIDE SEQUENCE [LARGE SCALE GENOMIC DNA]</scope>
    <source>
        <strain evidence="2 3">JCM 30400</strain>
    </source>
</reference>
<name>A0ABV4NKC8_9GAMM</name>
<sequence length="133" mass="14347">MASAISGCDGEPTLQTTSGNPVAIEGKTILVNYWAEWCQPCREEVPVLNALAQNNSDLVVVGVNFDGLPKSTVIEQAQKLGIEFPLLAGEPEGRWGQPWPEVLPTTFVIGADGRWKKTLVGPQTAEDFRAALQ</sequence>
<comment type="caution">
    <text evidence="2">The sequence shown here is derived from an EMBL/GenBank/DDBJ whole genome shotgun (WGS) entry which is preliminary data.</text>
</comment>
<dbReference type="PROSITE" id="PS51352">
    <property type="entry name" value="THIOREDOXIN_2"/>
    <property type="match status" value="1"/>
</dbReference>
<feature type="domain" description="Thioredoxin" evidence="1">
    <location>
        <begin position="3"/>
        <end position="133"/>
    </location>
</feature>
<keyword evidence="3" id="KW-1185">Reference proteome</keyword>
<dbReference type="InterPro" id="IPR050553">
    <property type="entry name" value="Thioredoxin_ResA/DsbE_sf"/>
</dbReference>
<evidence type="ECO:0000259" key="1">
    <source>
        <dbReference type="PROSITE" id="PS51352"/>
    </source>
</evidence>
<protein>
    <submittedName>
        <fullName evidence="2">TlpA family protein disulfide reductase</fullName>
    </submittedName>
</protein>
<dbReference type="RefSeq" id="WP_299584715.1">
    <property type="nucleotide sequence ID" value="NZ_JBGMEL010000003.1"/>
</dbReference>
<gene>
    <name evidence="2" type="ORF">ACCI51_04910</name>
</gene>
<proteinExistence type="predicted"/>
<dbReference type="PANTHER" id="PTHR42852">
    <property type="entry name" value="THIOL:DISULFIDE INTERCHANGE PROTEIN DSBE"/>
    <property type="match status" value="1"/>
</dbReference>
<dbReference type="Gene3D" id="3.40.30.10">
    <property type="entry name" value="Glutaredoxin"/>
    <property type="match status" value="1"/>
</dbReference>
<dbReference type="PANTHER" id="PTHR42852:SF13">
    <property type="entry name" value="PROTEIN DIPZ"/>
    <property type="match status" value="1"/>
</dbReference>
<dbReference type="Pfam" id="PF00578">
    <property type="entry name" value="AhpC-TSA"/>
    <property type="match status" value="1"/>
</dbReference>
<dbReference type="SUPFAM" id="SSF52833">
    <property type="entry name" value="Thioredoxin-like"/>
    <property type="match status" value="1"/>
</dbReference>
<dbReference type="CDD" id="cd02966">
    <property type="entry name" value="TlpA_like_family"/>
    <property type="match status" value="1"/>
</dbReference>
<dbReference type="InterPro" id="IPR036249">
    <property type="entry name" value="Thioredoxin-like_sf"/>
</dbReference>
<evidence type="ECO:0000313" key="2">
    <source>
        <dbReference type="EMBL" id="MFA0789876.1"/>
    </source>
</evidence>
<dbReference type="InterPro" id="IPR013766">
    <property type="entry name" value="Thioredoxin_domain"/>
</dbReference>
<accession>A0ABV4NKC8</accession>
<organism evidence="2 3">
    <name type="scientific">Microbulbifer echini</name>
    <dbReference type="NCBI Taxonomy" id="1529067"/>
    <lineage>
        <taxon>Bacteria</taxon>
        <taxon>Pseudomonadati</taxon>
        <taxon>Pseudomonadota</taxon>
        <taxon>Gammaproteobacteria</taxon>
        <taxon>Cellvibrionales</taxon>
        <taxon>Microbulbiferaceae</taxon>
        <taxon>Microbulbifer</taxon>
    </lineage>
</organism>
<evidence type="ECO:0000313" key="3">
    <source>
        <dbReference type="Proteomes" id="UP001569414"/>
    </source>
</evidence>
<dbReference type="Proteomes" id="UP001569414">
    <property type="component" value="Unassembled WGS sequence"/>
</dbReference>
<dbReference type="InterPro" id="IPR000866">
    <property type="entry name" value="AhpC/TSA"/>
</dbReference>
<dbReference type="EMBL" id="JBGMEL010000003">
    <property type="protein sequence ID" value="MFA0789876.1"/>
    <property type="molecule type" value="Genomic_DNA"/>
</dbReference>